<evidence type="ECO:0000259" key="5">
    <source>
        <dbReference type="PROSITE" id="PS51736"/>
    </source>
</evidence>
<evidence type="ECO:0000256" key="2">
    <source>
        <dbReference type="ARBA" id="ARBA00023125"/>
    </source>
</evidence>
<dbReference type="Proteomes" id="UP000306912">
    <property type="component" value="Unassembled WGS sequence"/>
</dbReference>
<dbReference type="EMBL" id="VBWP01000001">
    <property type="protein sequence ID" value="TLG77053.1"/>
    <property type="molecule type" value="Genomic_DNA"/>
</dbReference>
<dbReference type="GO" id="GO:0000150">
    <property type="term" value="F:DNA strand exchange activity"/>
    <property type="evidence" value="ECO:0007669"/>
    <property type="project" value="InterPro"/>
</dbReference>
<dbReference type="CDD" id="cd03768">
    <property type="entry name" value="SR_ResInv"/>
    <property type="match status" value="1"/>
</dbReference>
<dbReference type="PANTHER" id="PTHR30461">
    <property type="entry name" value="DNA-INVERTASE FROM LAMBDOID PROPHAGE"/>
    <property type="match status" value="1"/>
</dbReference>
<gene>
    <name evidence="6" type="ORF">FEZ08_00005</name>
</gene>
<dbReference type="SUPFAM" id="SSF88659">
    <property type="entry name" value="Sigma3 and sigma4 domains of RNA polymerase sigma factors"/>
    <property type="match status" value="1"/>
</dbReference>
<keyword evidence="7" id="KW-1185">Reference proteome</keyword>
<feature type="active site" description="O-(5'-phospho-DNA)-serine intermediate" evidence="4">
    <location>
        <position position="10"/>
    </location>
</feature>
<dbReference type="InterPro" id="IPR036162">
    <property type="entry name" value="Resolvase-like_N_sf"/>
</dbReference>
<dbReference type="InterPro" id="IPR050639">
    <property type="entry name" value="SSR_resolvase"/>
</dbReference>
<protein>
    <submittedName>
        <fullName evidence="6">Recombinase family protein</fullName>
    </submittedName>
</protein>
<feature type="domain" description="Resolvase/invertase-type recombinase catalytic" evidence="5">
    <location>
        <begin position="2"/>
        <end position="135"/>
    </location>
</feature>
<dbReference type="PROSITE" id="PS00398">
    <property type="entry name" value="RECOMBINASES_2"/>
    <property type="match status" value="1"/>
</dbReference>
<evidence type="ECO:0000313" key="7">
    <source>
        <dbReference type="Proteomes" id="UP000306912"/>
    </source>
</evidence>
<name>A0A5R8QHZ6_9FIRM</name>
<dbReference type="Pfam" id="PF00239">
    <property type="entry name" value="Resolvase"/>
    <property type="match status" value="1"/>
</dbReference>
<reference evidence="6 7" key="1">
    <citation type="submission" date="2019-05" db="EMBL/GenBank/DDBJ databases">
        <title>Culicoidintestinum kansasii gen. nov., sp. nov. from the gastrointestinal tract of the biting midge, Culicoides sonorensis.</title>
        <authorList>
            <person name="Neupane S."/>
            <person name="Ghosh A."/>
            <person name="Gunther S."/>
            <person name="Martin K."/>
            <person name="Zurek L."/>
        </authorList>
    </citation>
    <scope>NUCLEOTIDE SEQUENCE [LARGE SCALE GENOMIC DNA]</scope>
    <source>
        <strain evidence="6 7">CS-1</strain>
    </source>
</reference>
<keyword evidence="3" id="KW-0233">DNA recombination</keyword>
<keyword evidence="2" id="KW-0238">DNA-binding</keyword>
<dbReference type="InterPro" id="IPR013324">
    <property type="entry name" value="RNA_pol_sigma_r3/r4-like"/>
</dbReference>
<dbReference type="OrthoDB" id="9797501at2"/>
<organism evidence="6 7">
    <name type="scientific">Culicoidibacter larvae</name>
    <dbReference type="NCBI Taxonomy" id="2579976"/>
    <lineage>
        <taxon>Bacteria</taxon>
        <taxon>Bacillati</taxon>
        <taxon>Bacillota</taxon>
        <taxon>Culicoidibacteria</taxon>
        <taxon>Culicoidibacterales</taxon>
        <taxon>Culicoidibacteraceae</taxon>
        <taxon>Culicoidibacter</taxon>
    </lineage>
</organism>
<dbReference type="InterPro" id="IPR006119">
    <property type="entry name" value="Resolv_N"/>
</dbReference>
<dbReference type="SUPFAM" id="SSF53041">
    <property type="entry name" value="Resolvase-like"/>
    <property type="match status" value="1"/>
</dbReference>
<dbReference type="PROSITE" id="PS51736">
    <property type="entry name" value="RECOMBINASES_3"/>
    <property type="match status" value="1"/>
</dbReference>
<dbReference type="InParanoid" id="A0A5R8QHZ6"/>
<dbReference type="InterPro" id="IPR006118">
    <property type="entry name" value="Recombinase_CS"/>
</dbReference>
<dbReference type="Gene3D" id="3.40.50.1390">
    <property type="entry name" value="Resolvase, N-terminal catalytic domain"/>
    <property type="match status" value="1"/>
</dbReference>
<comment type="caution">
    <text evidence="6">The sequence shown here is derived from an EMBL/GenBank/DDBJ whole genome shotgun (WGS) entry which is preliminary data.</text>
</comment>
<dbReference type="RefSeq" id="WP_138189665.1">
    <property type="nucleotide sequence ID" value="NZ_VBWP01000001.1"/>
</dbReference>
<evidence type="ECO:0000256" key="3">
    <source>
        <dbReference type="ARBA" id="ARBA00023172"/>
    </source>
</evidence>
<evidence type="ECO:0000256" key="4">
    <source>
        <dbReference type="PIRSR" id="PIRSR606118-50"/>
    </source>
</evidence>
<dbReference type="PANTHER" id="PTHR30461:SF2">
    <property type="entry name" value="SERINE RECOMBINASE PINE-RELATED"/>
    <property type="match status" value="1"/>
</dbReference>
<accession>A0A5R8QHZ6</accession>
<evidence type="ECO:0000256" key="1">
    <source>
        <dbReference type="ARBA" id="ARBA00022908"/>
    </source>
</evidence>
<sequence length="185" mass="21018">MKKIAYMRVSTLAQKFCSQRQQLKKHGYDLLFKEKISSRTKERPQLNKALALLEPGDVFIVCKLDRVARSTKELLTILDFLNHKDVSFICINDNIDTTTVTGKFFYTIIGAFAEMEASIIRERICSGLQAAKENGVRLGRPKLTKKHQHALSLYQKQTLSVKEISKQSGLALSTVYKLIKSHNLS</sequence>
<dbReference type="SMART" id="SM00857">
    <property type="entry name" value="Resolvase"/>
    <property type="match status" value="1"/>
</dbReference>
<dbReference type="GO" id="GO:0003677">
    <property type="term" value="F:DNA binding"/>
    <property type="evidence" value="ECO:0007669"/>
    <property type="project" value="UniProtKB-KW"/>
</dbReference>
<dbReference type="AlphaFoldDB" id="A0A5R8QHZ6"/>
<dbReference type="GO" id="GO:0015074">
    <property type="term" value="P:DNA integration"/>
    <property type="evidence" value="ECO:0007669"/>
    <property type="project" value="UniProtKB-KW"/>
</dbReference>
<proteinExistence type="predicted"/>
<keyword evidence="1" id="KW-0229">DNA integration</keyword>
<evidence type="ECO:0000313" key="6">
    <source>
        <dbReference type="EMBL" id="TLG77053.1"/>
    </source>
</evidence>